<keyword evidence="6" id="KW-0808">Transferase</keyword>
<evidence type="ECO:0000256" key="11">
    <source>
        <dbReference type="ARBA" id="ARBA00022989"/>
    </source>
</evidence>
<dbReference type="InterPro" id="IPR003594">
    <property type="entry name" value="HATPase_dom"/>
</dbReference>
<dbReference type="AlphaFoldDB" id="A0A0X8F7R5"/>
<feature type="domain" description="Histidine kinase" evidence="15">
    <location>
        <begin position="164"/>
        <end position="380"/>
    </location>
</feature>
<evidence type="ECO:0000259" key="15">
    <source>
        <dbReference type="PROSITE" id="PS50109"/>
    </source>
</evidence>
<reference evidence="16 17" key="1">
    <citation type="submission" date="2017-12" db="EMBL/GenBank/DDBJ databases">
        <title>Phylogenetic diversity of female urinary microbiome.</title>
        <authorList>
            <person name="Thomas-White K."/>
            <person name="Wolfe A.J."/>
        </authorList>
    </citation>
    <scope>NUCLEOTIDE SEQUENCE [LARGE SCALE GENOMIC DNA]</scope>
    <source>
        <strain evidence="16 17">UMB0844</strain>
    </source>
</reference>
<keyword evidence="4" id="KW-1003">Cell membrane</keyword>
<dbReference type="GO" id="GO:0000155">
    <property type="term" value="F:phosphorelay sensor kinase activity"/>
    <property type="evidence" value="ECO:0007669"/>
    <property type="project" value="InterPro"/>
</dbReference>
<dbReference type="SMART" id="SM00388">
    <property type="entry name" value="HisKA"/>
    <property type="match status" value="1"/>
</dbReference>
<evidence type="ECO:0000256" key="3">
    <source>
        <dbReference type="ARBA" id="ARBA00012438"/>
    </source>
</evidence>
<dbReference type="EMBL" id="PKGZ01000001">
    <property type="protein sequence ID" value="PKY91920.1"/>
    <property type="molecule type" value="Genomic_DNA"/>
</dbReference>
<dbReference type="SMART" id="SM00387">
    <property type="entry name" value="HATPase_c"/>
    <property type="match status" value="1"/>
</dbReference>
<dbReference type="Gene3D" id="1.10.287.130">
    <property type="match status" value="1"/>
</dbReference>
<comment type="caution">
    <text evidence="16">The sequence shown here is derived from an EMBL/GenBank/DDBJ whole genome shotgun (WGS) entry which is preliminary data.</text>
</comment>
<evidence type="ECO:0000256" key="12">
    <source>
        <dbReference type="ARBA" id="ARBA00023012"/>
    </source>
</evidence>
<dbReference type="RefSeq" id="WP_060776607.1">
    <property type="nucleotide sequence ID" value="NZ_CP014159.1"/>
</dbReference>
<dbReference type="Gene3D" id="3.30.565.10">
    <property type="entry name" value="Histidine kinase-like ATPase, C-terminal domain"/>
    <property type="match status" value="1"/>
</dbReference>
<comment type="subcellular location">
    <subcellularLocation>
        <location evidence="2">Cell membrane</location>
        <topology evidence="2">Multi-pass membrane protein</topology>
    </subcellularLocation>
</comment>
<protein>
    <recommendedName>
        <fullName evidence="3">histidine kinase</fullName>
        <ecNumber evidence="3">2.7.13.3</ecNumber>
    </recommendedName>
</protein>
<dbReference type="InterPro" id="IPR004358">
    <property type="entry name" value="Sig_transdc_His_kin-like_C"/>
</dbReference>
<dbReference type="InterPro" id="IPR003661">
    <property type="entry name" value="HisK_dim/P_dom"/>
</dbReference>
<dbReference type="CDD" id="cd00082">
    <property type="entry name" value="HisKA"/>
    <property type="match status" value="1"/>
</dbReference>
<dbReference type="GO" id="GO:0005886">
    <property type="term" value="C:plasma membrane"/>
    <property type="evidence" value="ECO:0007669"/>
    <property type="project" value="UniProtKB-SubCell"/>
</dbReference>
<keyword evidence="5" id="KW-0597">Phosphoprotein</keyword>
<dbReference type="SUPFAM" id="SSF55874">
    <property type="entry name" value="ATPase domain of HSP90 chaperone/DNA topoisomerase II/histidine kinase"/>
    <property type="match status" value="1"/>
</dbReference>
<keyword evidence="12" id="KW-0902">Two-component regulatory system</keyword>
<evidence type="ECO:0000256" key="13">
    <source>
        <dbReference type="ARBA" id="ARBA00023136"/>
    </source>
</evidence>
<keyword evidence="7 14" id="KW-0812">Transmembrane</keyword>
<evidence type="ECO:0000256" key="1">
    <source>
        <dbReference type="ARBA" id="ARBA00000085"/>
    </source>
</evidence>
<keyword evidence="8" id="KW-0547">Nucleotide-binding</keyword>
<keyword evidence="10" id="KW-0067">ATP-binding</keyword>
<proteinExistence type="predicted"/>
<accession>A0A0X8F7R5</accession>
<sequence>MGVLKKIKKNVLSNRQLRIFTELFFETIAVLAFLVIGYFGFIFVFISITEYIYPQLLLNNPAWLIAFPRYRQYFIIIFTILYLIAGCLLVMWRVYKRNRAIQLGFILEELHYIAQGNYNHKISTNHMTSMEPIVSSINRLVNSTVKAMEEERRSEESKDELIGNMSHDIRTPLTSIIGYLGLIENEQCQDVDQMKKYVKISYTKALQMQKMVEDLFEYTKVSQVNSTIHPVNTNVVRLLEQLSVEFELEASEVGRKMILKLPEVDEVMVEVDPEKIVRVFSNLITNAIKYGGEGQYICLILEDQKEKVKFTIANDGTQIPKEALDNLFQRFYRVDPSRTTKGSGLGLAISESIVRLHHGKIWVQSDQGVTRFSFEIPKKQEEKEEKFSEKETK</sequence>
<evidence type="ECO:0000256" key="2">
    <source>
        <dbReference type="ARBA" id="ARBA00004651"/>
    </source>
</evidence>
<evidence type="ECO:0000256" key="5">
    <source>
        <dbReference type="ARBA" id="ARBA00022553"/>
    </source>
</evidence>
<evidence type="ECO:0000313" key="16">
    <source>
        <dbReference type="EMBL" id="PKY91920.1"/>
    </source>
</evidence>
<feature type="transmembrane region" description="Helical" evidence="14">
    <location>
        <begin position="23"/>
        <end position="53"/>
    </location>
</feature>
<evidence type="ECO:0000256" key="9">
    <source>
        <dbReference type="ARBA" id="ARBA00022777"/>
    </source>
</evidence>
<dbReference type="InterPro" id="IPR005467">
    <property type="entry name" value="His_kinase_dom"/>
</dbReference>
<evidence type="ECO:0000313" key="17">
    <source>
        <dbReference type="Proteomes" id="UP000234775"/>
    </source>
</evidence>
<dbReference type="PANTHER" id="PTHR45528:SF1">
    <property type="entry name" value="SENSOR HISTIDINE KINASE CPXA"/>
    <property type="match status" value="1"/>
</dbReference>
<organism evidence="16 17">
    <name type="scientific">Aerococcus christensenii</name>
    <dbReference type="NCBI Taxonomy" id="87541"/>
    <lineage>
        <taxon>Bacteria</taxon>
        <taxon>Bacillati</taxon>
        <taxon>Bacillota</taxon>
        <taxon>Bacilli</taxon>
        <taxon>Lactobacillales</taxon>
        <taxon>Aerococcaceae</taxon>
        <taxon>Aerococcus</taxon>
    </lineage>
</organism>
<dbReference type="InterPro" id="IPR036097">
    <property type="entry name" value="HisK_dim/P_sf"/>
</dbReference>
<dbReference type="InterPro" id="IPR036890">
    <property type="entry name" value="HATPase_C_sf"/>
</dbReference>
<evidence type="ECO:0000256" key="7">
    <source>
        <dbReference type="ARBA" id="ARBA00022692"/>
    </source>
</evidence>
<dbReference type="Pfam" id="PF00512">
    <property type="entry name" value="HisKA"/>
    <property type="match status" value="1"/>
</dbReference>
<dbReference type="EC" id="2.7.13.3" evidence="3"/>
<comment type="catalytic activity">
    <reaction evidence="1">
        <text>ATP + protein L-histidine = ADP + protein N-phospho-L-histidine.</text>
        <dbReference type="EC" id="2.7.13.3"/>
    </reaction>
</comment>
<dbReference type="Pfam" id="PF02518">
    <property type="entry name" value="HATPase_c"/>
    <property type="match status" value="1"/>
</dbReference>
<feature type="transmembrane region" description="Helical" evidence="14">
    <location>
        <begin position="73"/>
        <end position="95"/>
    </location>
</feature>
<dbReference type="PROSITE" id="PS50109">
    <property type="entry name" value="HIS_KIN"/>
    <property type="match status" value="1"/>
</dbReference>
<dbReference type="GO" id="GO:0005524">
    <property type="term" value="F:ATP binding"/>
    <property type="evidence" value="ECO:0007669"/>
    <property type="project" value="UniProtKB-KW"/>
</dbReference>
<dbReference type="InterPro" id="IPR050398">
    <property type="entry name" value="HssS/ArlS-like"/>
</dbReference>
<keyword evidence="13 14" id="KW-0472">Membrane</keyword>
<dbReference type="Proteomes" id="UP000234775">
    <property type="component" value="Unassembled WGS sequence"/>
</dbReference>
<dbReference type="SUPFAM" id="SSF47384">
    <property type="entry name" value="Homodimeric domain of signal transducing histidine kinase"/>
    <property type="match status" value="1"/>
</dbReference>
<dbReference type="FunFam" id="3.30.565.10:FF:000006">
    <property type="entry name" value="Sensor histidine kinase WalK"/>
    <property type="match status" value="1"/>
</dbReference>
<name>A0A0X8F7R5_9LACT</name>
<gene>
    <name evidence="16" type="ORF">CYJ27_00305</name>
</gene>
<keyword evidence="11 14" id="KW-1133">Transmembrane helix</keyword>
<evidence type="ECO:0000256" key="4">
    <source>
        <dbReference type="ARBA" id="ARBA00022475"/>
    </source>
</evidence>
<keyword evidence="9 16" id="KW-0418">Kinase</keyword>
<dbReference type="CDD" id="cd00075">
    <property type="entry name" value="HATPase"/>
    <property type="match status" value="1"/>
</dbReference>
<evidence type="ECO:0000256" key="10">
    <source>
        <dbReference type="ARBA" id="ARBA00022840"/>
    </source>
</evidence>
<evidence type="ECO:0000256" key="6">
    <source>
        <dbReference type="ARBA" id="ARBA00022679"/>
    </source>
</evidence>
<keyword evidence="17" id="KW-1185">Reference proteome</keyword>
<dbReference type="PRINTS" id="PR00344">
    <property type="entry name" value="BCTRLSENSOR"/>
</dbReference>
<dbReference type="KEGG" id="acg:AWM71_03050"/>
<dbReference type="PANTHER" id="PTHR45528">
    <property type="entry name" value="SENSOR HISTIDINE KINASE CPXA"/>
    <property type="match status" value="1"/>
</dbReference>
<evidence type="ECO:0000256" key="14">
    <source>
        <dbReference type="SAM" id="Phobius"/>
    </source>
</evidence>
<evidence type="ECO:0000256" key="8">
    <source>
        <dbReference type="ARBA" id="ARBA00022741"/>
    </source>
</evidence>